<protein>
    <submittedName>
        <fullName evidence="2">Uncharacterized protein</fullName>
    </submittedName>
</protein>
<dbReference type="Proteomes" id="UP001066276">
    <property type="component" value="Chromosome 8"/>
</dbReference>
<gene>
    <name evidence="2" type="ORF">NDU88_008384</name>
</gene>
<feature type="compositionally biased region" description="Basic and acidic residues" evidence="1">
    <location>
        <begin position="128"/>
        <end position="139"/>
    </location>
</feature>
<comment type="caution">
    <text evidence="2">The sequence shown here is derived from an EMBL/GenBank/DDBJ whole genome shotgun (WGS) entry which is preliminary data.</text>
</comment>
<dbReference type="AlphaFoldDB" id="A0AAV7NVX3"/>
<accession>A0AAV7NVX3</accession>
<feature type="compositionally biased region" description="Low complexity" evidence="1">
    <location>
        <begin position="114"/>
        <end position="125"/>
    </location>
</feature>
<proteinExistence type="predicted"/>
<evidence type="ECO:0000313" key="2">
    <source>
        <dbReference type="EMBL" id="KAJ1120210.1"/>
    </source>
</evidence>
<feature type="compositionally biased region" description="Basic and acidic residues" evidence="1">
    <location>
        <begin position="155"/>
        <end position="169"/>
    </location>
</feature>
<reference evidence="2" key="1">
    <citation type="journal article" date="2022" name="bioRxiv">
        <title>Sequencing and chromosome-scale assembly of the giantPleurodeles waltlgenome.</title>
        <authorList>
            <person name="Brown T."/>
            <person name="Elewa A."/>
            <person name="Iarovenko S."/>
            <person name="Subramanian E."/>
            <person name="Araus A.J."/>
            <person name="Petzold A."/>
            <person name="Susuki M."/>
            <person name="Suzuki K.-i.T."/>
            <person name="Hayashi T."/>
            <person name="Toyoda A."/>
            <person name="Oliveira C."/>
            <person name="Osipova E."/>
            <person name="Leigh N.D."/>
            <person name="Simon A."/>
            <person name="Yun M.H."/>
        </authorList>
    </citation>
    <scope>NUCLEOTIDE SEQUENCE</scope>
    <source>
        <strain evidence="2">20211129_DDA</strain>
        <tissue evidence="2">Liver</tissue>
    </source>
</reference>
<evidence type="ECO:0000256" key="1">
    <source>
        <dbReference type="SAM" id="MobiDB-lite"/>
    </source>
</evidence>
<dbReference type="EMBL" id="JANPWB010000012">
    <property type="protein sequence ID" value="KAJ1120210.1"/>
    <property type="molecule type" value="Genomic_DNA"/>
</dbReference>
<feature type="region of interest" description="Disordered" evidence="1">
    <location>
        <begin position="51"/>
        <end position="181"/>
    </location>
</feature>
<name>A0AAV7NVX3_PLEWA</name>
<sequence length="247" mass="25579">MGGSGIAPLHPWYIYLPVRGRSGVHPSPAQGSPFSAEAAWCSCGSGRTINPVRGEEPPASEGPGAGGGAARCPPRHHRPRPARVSSIQQSAPRRGASEGSPRRAARRGPENNSAAARGGEEALGAGEEEGRRAREEERGAPGGAGRGGTQLREGYGPREEGWETQRKAPLEGGLPAPGVGGRLLGKWRGQSLGEEVAPGREGYTGGGVTGTLRGPMPGGAAEVMSILRITEDAETWDQGHVFCLFCL</sequence>
<keyword evidence="3" id="KW-1185">Reference proteome</keyword>
<feature type="region of interest" description="Disordered" evidence="1">
    <location>
        <begin position="196"/>
        <end position="215"/>
    </location>
</feature>
<organism evidence="2 3">
    <name type="scientific">Pleurodeles waltl</name>
    <name type="common">Iberian ribbed newt</name>
    <dbReference type="NCBI Taxonomy" id="8319"/>
    <lineage>
        <taxon>Eukaryota</taxon>
        <taxon>Metazoa</taxon>
        <taxon>Chordata</taxon>
        <taxon>Craniata</taxon>
        <taxon>Vertebrata</taxon>
        <taxon>Euteleostomi</taxon>
        <taxon>Amphibia</taxon>
        <taxon>Batrachia</taxon>
        <taxon>Caudata</taxon>
        <taxon>Salamandroidea</taxon>
        <taxon>Salamandridae</taxon>
        <taxon>Pleurodelinae</taxon>
        <taxon>Pleurodeles</taxon>
    </lineage>
</organism>
<evidence type="ECO:0000313" key="3">
    <source>
        <dbReference type="Proteomes" id="UP001066276"/>
    </source>
</evidence>